<evidence type="ECO:0000256" key="1">
    <source>
        <dbReference type="ARBA" id="ARBA00004651"/>
    </source>
</evidence>
<dbReference type="Gene3D" id="2.30.30.60">
    <property type="match status" value="1"/>
</dbReference>
<feature type="transmembrane region" description="Helical" evidence="7">
    <location>
        <begin position="53"/>
        <end position="78"/>
    </location>
</feature>
<evidence type="ECO:0000259" key="9">
    <source>
        <dbReference type="Pfam" id="PF21082"/>
    </source>
</evidence>
<proteinExistence type="inferred from homology"/>
<keyword evidence="6 7" id="KW-0472">Membrane</keyword>
<keyword evidence="11" id="KW-1185">Reference proteome</keyword>
<dbReference type="Proteomes" id="UP001246372">
    <property type="component" value="Unassembled WGS sequence"/>
</dbReference>
<evidence type="ECO:0000256" key="2">
    <source>
        <dbReference type="ARBA" id="ARBA00008017"/>
    </source>
</evidence>
<dbReference type="SUPFAM" id="SSF50182">
    <property type="entry name" value="Sm-like ribonucleoproteins"/>
    <property type="match status" value="1"/>
</dbReference>
<dbReference type="InterPro" id="IPR049278">
    <property type="entry name" value="MS_channel_C"/>
</dbReference>
<evidence type="ECO:0000256" key="4">
    <source>
        <dbReference type="ARBA" id="ARBA00022692"/>
    </source>
</evidence>
<dbReference type="InterPro" id="IPR011014">
    <property type="entry name" value="MscS_channel_TM-2"/>
</dbReference>
<feature type="transmembrane region" description="Helical" evidence="7">
    <location>
        <begin position="90"/>
        <end position="109"/>
    </location>
</feature>
<dbReference type="InterPro" id="IPR011066">
    <property type="entry name" value="MscS_channel_C_sf"/>
</dbReference>
<dbReference type="PANTHER" id="PTHR30347">
    <property type="entry name" value="POTASSIUM CHANNEL RELATED"/>
    <property type="match status" value="1"/>
</dbReference>
<comment type="similarity">
    <text evidence="2">Belongs to the MscS (TC 1.A.23) family.</text>
</comment>
<dbReference type="Gene3D" id="3.30.70.100">
    <property type="match status" value="1"/>
</dbReference>
<organism evidence="10 11">
    <name type="scientific">Roseateles aquae</name>
    <dbReference type="NCBI Taxonomy" id="3077235"/>
    <lineage>
        <taxon>Bacteria</taxon>
        <taxon>Pseudomonadati</taxon>
        <taxon>Pseudomonadota</taxon>
        <taxon>Betaproteobacteria</taxon>
        <taxon>Burkholderiales</taxon>
        <taxon>Sphaerotilaceae</taxon>
        <taxon>Roseateles</taxon>
    </lineage>
</organism>
<dbReference type="InterPro" id="IPR023408">
    <property type="entry name" value="MscS_beta-dom_sf"/>
</dbReference>
<evidence type="ECO:0000256" key="7">
    <source>
        <dbReference type="SAM" id="Phobius"/>
    </source>
</evidence>
<dbReference type="InterPro" id="IPR052702">
    <property type="entry name" value="MscS-like_channel"/>
</dbReference>
<dbReference type="SUPFAM" id="SSF82861">
    <property type="entry name" value="Mechanosensitive channel protein MscS (YggB), transmembrane region"/>
    <property type="match status" value="1"/>
</dbReference>
<evidence type="ECO:0000256" key="6">
    <source>
        <dbReference type="ARBA" id="ARBA00023136"/>
    </source>
</evidence>
<dbReference type="SUPFAM" id="SSF82689">
    <property type="entry name" value="Mechanosensitive channel protein MscS (YggB), C-terminal domain"/>
    <property type="match status" value="1"/>
</dbReference>
<protein>
    <submittedName>
        <fullName evidence="10">Mechanosensitive ion channel</fullName>
    </submittedName>
</protein>
<gene>
    <name evidence="10" type="ORF">RQP53_07305</name>
</gene>
<comment type="subcellular location">
    <subcellularLocation>
        <location evidence="1">Cell membrane</location>
        <topology evidence="1">Multi-pass membrane protein</topology>
    </subcellularLocation>
</comment>
<comment type="caution">
    <text evidence="10">The sequence shown here is derived from an EMBL/GenBank/DDBJ whole genome shotgun (WGS) entry which is preliminary data.</text>
</comment>
<keyword evidence="3" id="KW-1003">Cell membrane</keyword>
<dbReference type="PANTHER" id="PTHR30347:SF1">
    <property type="entry name" value="MECHANOSENSITIVE CHANNEL MSCK"/>
    <property type="match status" value="1"/>
</dbReference>
<feature type="domain" description="Mechanosensitive ion channel MscS" evidence="8">
    <location>
        <begin position="253"/>
        <end position="318"/>
    </location>
</feature>
<dbReference type="Pfam" id="PF21082">
    <property type="entry name" value="MS_channel_3rd"/>
    <property type="match status" value="1"/>
</dbReference>
<dbReference type="Gene3D" id="1.10.287.1260">
    <property type="match status" value="1"/>
</dbReference>
<feature type="transmembrane region" description="Helical" evidence="7">
    <location>
        <begin position="23"/>
        <end position="41"/>
    </location>
</feature>
<dbReference type="Pfam" id="PF00924">
    <property type="entry name" value="MS_channel_2nd"/>
    <property type="match status" value="1"/>
</dbReference>
<dbReference type="InterPro" id="IPR010920">
    <property type="entry name" value="LSM_dom_sf"/>
</dbReference>
<sequence length="422" mass="45674">MNQSSLGFDDLLALLASFLKPTALMELGLLVACMALSWLVVSRLQRVVMQRHGSVLFGQHVVDGVLFPVLALLLAFGARRLMPLLGMKVLVFKLIIPVLSALVAIRLSAKVLRAVMPDSRWVKFLERSVSWLAWGGSILWITGILPAIMEEFENIEFKIGASHVTLRAMIEGGLTAVFVLVLALWLSSVIEARLLRNATTDLSLRKIAVNLTRAVLLFLGLLFALTAAGIDLTALGVLGGALGVGIGFGLQKLAANYISGFVILAERSLRIGDMVKVDNFEGRISDIKTRYTVVRALNGREAIIPNELLITQRVENSSLADPQVLLTTVVQIAYGSDVEAVMAALVEVVSAVPRVLATPEPSVQLSNFAADGLELTVVFWIADPHNGQGGVRSDVNLAILRRLTELGVEIPFPQRVLHQRAG</sequence>
<dbReference type="EMBL" id="JAVXZY010000002">
    <property type="protein sequence ID" value="MDT8999070.1"/>
    <property type="molecule type" value="Genomic_DNA"/>
</dbReference>
<evidence type="ECO:0000313" key="11">
    <source>
        <dbReference type="Proteomes" id="UP001246372"/>
    </source>
</evidence>
<name>A0ABU3P916_9BURK</name>
<dbReference type="InterPro" id="IPR006685">
    <property type="entry name" value="MscS_channel_2nd"/>
</dbReference>
<evidence type="ECO:0000256" key="3">
    <source>
        <dbReference type="ARBA" id="ARBA00022475"/>
    </source>
</evidence>
<feature type="transmembrane region" description="Helical" evidence="7">
    <location>
        <begin position="168"/>
        <end position="186"/>
    </location>
</feature>
<evidence type="ECO:0000313" key="10">
    <source>
        <dbReference type="EMBL" id="MDT8999070.1"/>
    </source>
</evidence>
<evidence type="ECO:0000259" key="8">
    <source>
        <dbReference type="Pfam" id="PF00924"/>
    </source>
</evidence>
<accession>A0ABU3P916</accession>
<keyword evidence="4 7" id="KW-0812">Transmembrane</keyword>
<feature type="domain" description="Mechanosensitive ion channel MscS C-terminal" evidence="9">
    <location>
        <begin position="327"/>
        <end position="410"/>
    </location>
</feature>
<dbReference type="RefSeq" id="WP_315649559.1">
    <property type="nucleotide sequence ID" value="NZ_JAVXZY010000002.1"/>
</dbReference>
<feature type="transmembrane region" description="Helical" evidence="7">
    <location>
        <begin position="207"/>
        <end position="226"/>
    </location>
</feature>
<feature type="transmembrane region" description="Helical" evidence="7">
    <location>
        <begin position="129"/>
        <end position="148"/>
    </location>
</feature>
<reference evidence="10" key="1">
    <citation type="submission" date="2023-09" db="EMBL/GenBank/DDBJ databases">
        <title>Paucibacter sp. APW11 Genome sequencing and assembly.</title>
        <authorList>
            <person name="Kim I."/>
        </authorList>
    </citation>
    <scope>NUCLEOTIDE SEQUENCE</scope>
    <source>
        <strain evidence="10">APW11</strain>
    </source>
</reference>
<keyword evidence="5 7" id="KW-1133">Transmembrane helix</keyword>
<evidence type="ECO:0000256" key="5">
    <source>
        <dbReference type="ARBA" id="ARBA00022989"/>
    </source>
</evidence>